<gene>
    <name evidence="1" type="ORF">BK049_11855</name>
</gene>
<proteinExistence type="predicted"/>
<name>A0AAC9IIE6_9BACI</name>
<sequence>MLSIDEMTKDEKQLFNKIVEEQTELSNVNEKEIFKQELTNFFDKYSDTYNDLTAARTKRVSGGNK</sequence>
<protein>
    <submittedName>
        <fullName evidence="1">Uncharacterized protein</fullName>
    </submittedName>
</protein>
<accession>A0AAC9IIE6</accession>
<dbReference type="KEGG" id="bxi:BK049_11855"/>
<reference evidence="1 2" key="1">
    <citation type="submission" date="2016-10" db="EMBL/GenBank/DDBJ databases">
        <title>Whole genome sequence of hyper active fibrinolysis bacterium Bacillus pumilus strain VV3 isolated from fermented rice.</title>
        <authorList>
            <person name="Mariadas V.A."/>
            <person name="Vijayaraghavan P."/>
            <person name="Dhandapani V."/>
        </authorList>
    </citation>
    <scope>NUCLEOTIDE SEQUENCE [LARGE SCALE GENOMIC DNA]</scope>
    <source>
        <strain evidence="1 2">VV3</strain>
    </source>
</reference>
<dbReference type="EMBL" id="CP017786">
    <property type="protein sequence ID" value="AOZ89321.1"/>
    <property type="molecule type" value="Genomic_DNA"/>
</dbReference>
<dbReference type="AlphaFoldDB" id="A0AAC9IIE6"/>
<dbReference type="Proteomes" id="UP000177709">
    <property type="component" value="Chromosome"/>
</dbReference>
<organism evidence="1 2">
    <name type="scientific">Bacillus xiamenensis</name>
    <dbReference type="NCBI Taxonomy" id="1178537"/>
    <lineage>
        <taxon>Bacteria</taxon>
        <taxon>Bacillati</taxon>
        <taxon>Bacillota</taxon>
        <taxon>Bacilli</taxon>
        <taxon>Bacillales</taxon>
        <taxon>Bacillaceae</taxon>
        <taxon>Bacillus</taxon>
    </lineage>
</organism>
<evidence type="ECO:0000313" key="2">
    <source>
        <dbReference type="Proteomes" id="UP000177709"/>
    </source>
</evidence>
<evidence type="ECO:0000313" key="1">
    <source>
        <dbReference type="EMBL" id="AOZ89321.1"/>
    </source>
</evidence>